<dbReference type="GO" id="GO:0016705">
    <property type="term" value="F:oxidoreductase activity, acting on paired donors, with incorporation or reduction of molecular oxygen"/>
    <property type="evidence" value="ECO:0007669"/>
    <property type="project" value="InterPro"/>
</dbReference>
<dbReference type="Proteomes" id="UP000015100">
    <property type="component" value="Unassembled WGS sequence"/>
</dbReference>
<dbReference type="GO" id="GO:0004497">
    <property type="term" value="F:monooxygenase activity"/>
    <property type="evidence" value="ECO:0007669"/>
    <property type="project" value="UniProtKB-KW"/>
</dbReference>
<evidence type="ECO:0000313" key="11">
    <source>
        <dbReference type="Proteomes" id="UP000015100"/>
    </source>
</evidence>
<evidence type="ECO:0000256" key="6">
    <source>
        <dbReference type="ARBA" id="ARBA00023004"/>
    </source>
</evidence>
<protein>
    <recommendedName>
        <fullName evidence="12">O-methylsterigmatocystin oxidoreductase</fullName>
    </recommendedName>
</protein>
<dbReference type="InterPro" id="IPR017972">
    <property type="entry name" value="Cyt_P450_CS"/>
</dbReference>
<dbReference type="STRING" id="1284197.S8BE25"/>
<comment type="caution">
    <text evidence="10">The sequence shown here is derived from an EMBL/GenBank/DDBJ whole genome shotgun (WGS) entry which is preliminary data.</text>
</comment>
<evidence type="ECO:0008006" key="12">
    <source>
        <dbReference type="Google" id="ProtNLM"/>
    </source>
</evidence>
<comment type="similarity">
    <text evidence="2 9">Belongs to the cytochrome P450 family.</text>
</comment>
<dbReference type="InterPro" id="IPR050364">
    <property type="entry name" value="Cytochrome_P450_fung"/>
</dbReference>
<dbReference type="InterPro" id="IPR002401">
    <property type="entry name" value="Cyt_P450_E_grp-I"/>
</dbReference>
<dbReference type="OMA" id="WLEHFKT"/>
<dbReference type="eggNOG" id="KOG0156">
    <property type="taxonomic scope" value="Eukaryota"/>
</dbReference>
<evidence type="ECO:0000256" key="5">
    <source>
        <dbReference type="ARBA" id="ARBA00023002"/>
    </source>
</evidence>
<keyword evidence="6 8" id="KW-0408">Iron</keyword>
<dbReference type="PANTHER" id="PTHR46300">
    <property type="entry name" value="P450, PUTATIVE (EUROFUNG)-RELATED-RELATED"/>
    <property type="match status" value="1"/>
</dbReference>
<dbReference type="SUPFAM" id="SSF48264">
    <property type="entry name" value="Cytochrome P450"/>
    <property type="match status" value="1"/>
</dbReference>
<evidence type="ECO:0000256" key="4">
    <source>
        <dbReference type="ARBA" id="ARBA00022723"/>
    </source>
</evidence>
<dbReference type="Gene3D" id="1.10.630.10">
    <property type="entry name" value="Cytochrome P450"/>
    <property type="match status" value="1"/>
</dbReference>
<keyword evidence="5 9" id="KW-0560">Oxidoreductase</keyword>
<sequence>MLMLLLSPWAALALIGYLAYSYFVQIRRQRRLPPGPKQLPILGNIRDFPPAGEPEFQHWLKHKDLYGPISSVTVMGMTLVIIHDKQAVHEILEKNASKTSGRPTMVFANQLCGYGSIVLCQGYNSTFRHCRKLLHRELGTKVSAAQFQNAQESEVNRQLVRALNEPEKWLHHFQTTASATVLKMAYGYTIEQDKPDALVTLIEEMMTEFSLAAAPMAWIVDIIPALQHLPENFPGATFKKTARQWRKSIEAAAYTPYRFVQQQMSRGTEKESYVSRLVGQYRAESNTNGDLSREDENAIIWTAASLYGAAADTSVITLTAFTLAMATFPQVQQKAQGEIDLVVGTDRLPSIEDREKLPYVDALVKEAFRWWPVAPMGFPHTADDDVEYKGYHIPRGSLLLPAAWWLLRDPAVYRNPNAFDPDRFLSPRNEPDPVSDAFGYGRRICPGRFFADTSVYLNIVKSLAVFNINKMLDKDGNEVDIDIKVKPGILSYVPEFPFRVTPRSRKHIKLIRQIESDSLPEESDAQLIESITDYGSK</sequence>
<dbReference type="HOGENOM" id="CLU_001570_2_3_1"/>
<evidence type="ECO:0000256" key="1">
    <source>
        <dbReference type="ARBA" id="ARBA00001971"/>
    </source>
</evidence>
<dbReference type="InterPro" id="IPR001128">
    <property type="entry name" value="Cyt_P450"/>
</dbReference>
<organism evidence="10 11">
    <name type="scientific">Dactylellina haptotyla (strain CBS 200.50)</name>
    <name type="common">Nematode-trapping fungus</name>
    <name type="synonym">Monacrosporium haptotylum</name>
    <dbReference type="NCBI Taxonomy" id="1284197"/>
    <lineage>
        <taxon>Eukaryota</taxon>
        <taxon>Fungi</taxon>
        <taxon>Dikarya</taxon>
        <taxon>Ascomycota</taxon>
        <taxon>Pezizomycotina</taxon>
        <taxon>Orbiliomycetes</taxon>
        <taxon>Orbiliales</taxon>
        <taxon>Orbiliaceae</taxon>
        <taxon>Dactylellina</taxon>
    </lineage>
</organism>
<dbReference type="Pfam" id="PF00067">
    <property type="entry name" value="p450"/>
    <property type="match status" value="1"/>
</dbReference>
<dbReference type="PROSITE" id="PS00086">
    <property type="entry name" value="CYTOCHROME_P450"/>
    <property type="match status" value="1"/>
</dbReference>
<dbReference type="PRINTS" id="PR00463">
    <property type="entry name" value="EP450I"/>
</dbReference>
<dbReference type="GO" id="GO:0020037">
    <property type="term" value="F:heme binding"/>
    <property type="evidence" value="ECO:0007669"/>
    <property type="project" value="InterPro"/>
</dbReference>
<name>S8BE25_DACHA</name>
<comment type="cofactor">
    <cofactor evidence="1 8">
        <name>heme</name>
        <dbReference type="ChEBI" id="CHEBI:30413"/>
    </cofactor>
</comment>
<keyword evidence="7 9" id="KW-0503">Monooxygenase</keyword>
<dbReference type="InterPro" id="IPR036396">
    <property type="entry name" value="Cyt_P450_sf"/>
</dbReference>
<evidence type="ECO:0000256" key="8">
    <source>
        <dbReference type="PIRSR" id="PIRSR602401-1"/>
    </source>
</evidence>
<proteinExistence type="inferred from homology"/>
<feature type="binding site" description="axial binding residue" evidence="8">
    <location>
        <position position="445"/>
    </location>
    <ligand>
        <name>heme</name>
        <dbReference type="ChEBI" id="CHEBI:30413"/>
    </ligand>
    <ligandPart>
        <name>Fe</name>
        <dbReference type="ChEBI" id="CHEBI:18248"/>
    </ligandPart>
</feature>
<dbReference type="CDD" id="cd11065">
    <property type="entry name" value="CYP64-like"/>
    <property type="match status" value="1"/>
</dbReference>
<evidence type="ECO:0000256" key="9">
    <source>
        <dbReference type="RuleBase" id="RU000461"/>
    </source>
</evidence>
<reference evidence="11" key="2">
    <citation type="submission" date="2013-04" db="EMBL/GenBank/DDBJ databases">
        <title>Genomic mechanisms accounting for the adaptation to parasitism in nematode-trapping fungi.</title>
        <authorList>
            <person name="Ahren D.G."/>
        </authorList>
    </citation>
    <scope>NUCLEOTIDE SEQUENCE [LARGE SCALE GENOMIC DNA]</scope>
    <source>
        <strain evidence="11">CBS 200.50</strain>
    </source>
</reference>
<dbReference type="PANTHER" id="PTHR46300:SF7">
    <property type="entry name" value="P450, PUTATIVE (EUROFUNG)-RELATED"/>
    <property type="match status" value="1"/>
</dbReference>
<evidence type="ECO:0000256" key="3">
    <source>
        <dbReference type="ARBA" id="ARBA00022617"/>
    </source>
</evidence>
<dbReference type="OrthoDB" id="2789670at2759"/>
<dbReference type="GO" id="GO:0005506">
    <property type="term" value="F:iron ion binding"/>
    <property type="evidence" value="ECO:0007669"/>
    <property type="project" value="InterPro"/>
</dbReference>
<evidence type="ECO:0000313" key="10">
    <source>
        <dbReference type="EMBL" id="EPS37503.1"/>
    </source>
</evidence>
<keyword evidence="3 8" id="KW-0349">Heme</keyword>
<keyword evidence="4 8" id="KW-0479">Metal-binding</keyword>
<keyword evidence="11" id="KW-1185">Reference proteome</keyword>
<evidence type="ECO:0000256" key="7">
    <source>
        <dbReference type="ARBA" id="ARBA00023033"/>
    </source>
</evidence>
<evidence type="ECO:0000256" key="2">
    <source>
        <dbReference type="ARBA" id="ARBA00010617"/>
    </source>
</evidence>
<reference evidence="10 11" key="1">
    <citation type="journal article" date="2013" name="PLoS Genet.">
        <title>Genomic mechanisms accounting for the adaptation to parasitism in nematode-trapping fungi.</title>
        <authorList>
            <person name="Meerupati T."/>
            <person name="Andersson K.M."/>
            <person name="Friman E."/>
            <person name="Kumar D."/>
            <person name="Tunlid A."/>
            <person name="Ahren D."/>
        </authorList>
    </citation>
    <scope>NUCLEOTIDE SEQUENCE [LARGE SCALE GENOMIC DNA]</scope>
    <source>
        <strain evidence="10 11">CBS 200.50</strain>
    </source>
</reference>
<gene>
    <name evidence="10" type="ORF">H072_8825</name>
</gene>
<dbReference type="AlphaFoldDB" id="S8BE25"/>
<dbReference type="EMBL" id="AQGS01000635">
    <property type="protein sequence ID" value="EPS37503.1"/>
    <property type="molecule type" value="Genomic_DNA"/>
</dbReference>
<accession>S8BE25</accession>